<evidence type="ECO:0000313" key="4">
    <source>
        <dbReference type="RefSeq" id="XP_053538013.1"/>
    </source>
</evidence>
<feature type="compositionally biased region" description="Acidic residues" evidence="1">
    <location>
        <begin position="117"/>
        <end position="130"/>
    </location>
</feature>
<evidence type="ECO:0000259" key="2">
    <source>
        <dbReference type="Pfam" id="PF15749"/>
    </source>
</evidence>
<dbReference type="GeneID" id="108268582"/>
<name>A0A9F7RMC3_ICTPU</name>
<protein>
    <submittedName>
        <fullName evidence="4">MRN complex-interacting protein isoform X2</fullName>
    </submittedName>
</protein>
<keyword evidence="3" id="KW-1185">Reference proteome</keyword>
<dbReference type="InterPro" id="IPR049472">
    <property type="entry name" value="MRNIP_N"/>
</dbReference>
<dbReference type="Proteomes" id="UP000221080">
    <property type="component" value="Chromosome 8"/>
</dbReference>
<dbReference type="GO" id="GO:0007095">
    <property type="term" value="P:mitotic G2 DNA damage checkpoint signaling"/>
    <property type="evidence" value="ECO:0007669"/>
    <property type="project" value="TreeGrafter"/>
</dbReference>
<gene>
    <name evidence="4" type="primary">mrnip</name>
</gene>
<evidence type="ECO:0000256" key="1">
    <source>
        <dbReference type="SAM" id="MobiDB-lite"/>
    </source>
</evidence>
<proteinExistence type="predicted"/>
<feature type="domain" description="MRN complex-interacting protein N-terminal" evidence="2">
    <location>
        <begin position="7"/>
        <end position="109"/>
    </location>
</feature>
<dbReference type="PANTHER" id="PTHR15863:SF2">
    <property type="entry name" value="MRN COMPLEX-INTERACTING PROTEIN"/>
    <property type="match status" value="1"/>
</dbReference>
<dbReference type="GO" id="GO:0003682">
    <property type="term" value="F:chromatin binding"/>
    <property type="evidence" value="ECO:0007669"/>
    <property type="project" value="TreeGrafter"/>
</dbReference>
<dbReference type="PANTHER" id="PTHR15863">
    <property type="entry name" value="MRN COMPLEX-INTERACTING PROTEIN"/>
    <property type="match status" value="1"/>
</dbReference>
<organism evidence="3 4">
    <name type="scientific">Ictalurus punctatus</name>
    <name type="common">Channel catfish</name>
    <name type="synonym">Silurus punctatus</name>
    <dbReference type="NCBI Taxonomy" id="7998"/>
    <lineage>
        <taxon>Eukaryota</taxon>
        <taxon>Metazoa</taxon>
        <taxon>Chordata</taxon>
        <taxon>Craniata</taxon>
        <taxon>Vertebrata</taxon>
        <taxon>Euteleostomi</taxon>
        <taxon>Actinopterygii</taxon>
        <taxon>Neopterygii</taxon>
        <taxon>Teleostei</taxon>
        <taxon>Ostariophysi</taxon>
        <taxon>Siluriformes</taxon>
        <taxon>Ictaluridae</taxon>
        <taxon>Ictalurus</taxon>
    </lineage>
</organism>
<dbReference type="RefSeq" id="XP_053538013.1">
    <property type="nucleotide sequence ID" value="XM_053682038.1"/>
</dbReference>
<accession>A0A9F7RMC3</accession>
<dbReference type="GO" id="GO:0005634">
    <property type="term" value="C:nucleus"/>
    <property type="evidence" value="ECO:0007669"/>
    <property type="project" value="TreeGrafter"/>
</dbReference>
<dbReference type="Pfam" id="PF15749">
    <property type="entry name" value="MRNIP"/>
    <property type="match status" value="1"/>
</dbReference>
<reference evidence="4" key="2">
    <citation type="submission" date="2025-08" db="UniProtKB">
        <authorList>
            <consortium name="RefSeq"/>
        </authorList>
    </citation>
    <scope>IDENTIFICATION</scope>
    <source>
        <tissue evidence="4">Blood</tissue>
    </source>
</reference>
<reference evidence="3" key="1">
    <citation type="journal article" date="2016" name="Nat. Commun.">
        <title>The channel catfish genome sequence provides insights into the evolution of scale formation in teleosts.</title>
        <authorList>
            <person name="Liu Z."/>
            <person name="Liu S."/>
            <person name="Yao J."/>
            <person name="Bao L."/>
            <person name="Zhang J."/>
            <person name="Li Y."/>
            <person name="Jiang C."/>
            <person name="Sun L."/>
            <person name="Wang R."/>
            <person name="Zhang Y."/>
            <person name="Zhou T."/>
            <person name="Zeng Q."/>
            <person name="Fu Q."/>
            <person name="Gao S."/>
            <person name="Li N."/>
            <person name="Koren S."/>
            <person name="Jiang Y."/>
            <person name="Zimin A."/>
            <person name="Xu P."/>
            <person name="Phillippy A.M."/>
            <person name="Geng X."/>
            <person name="Song L."/>
            <person name="Sun F."/>
            <person name="Li C."/>
            <person name="Wang X."/>
            <person name="Chen A."/>
            <person name="Jin Y."/>
            <person name="Yuan Z."/>
            <person name="Yang Y."/>
            <person name="Tan S."/>
            <person name="Peatman E."/>
            <person name="Lu J."/>
            <person name="Qin Z."/>
            <person name="Dunham R."/>
            <person name="Li Z."/>
            <person name="Sonstegard T."/>
            <person name="Feng J."/>
            <person name="Danzmann R.G."/>
            <person name="Schroeder S."/>
            <person name="Scheffler B."/>
            <person name="Duke M.V."/>
            <person name="Ballard L."/>
            <person name="Kucuktas H."/>
            <person name="Kaltenboeck L."/>
            <person name="Liu H."/>
            <person name="Armbruster J."/>
            <person name="Xie Y."/>
            <person name="Kirby M.L."/>
            <person name="Tian Y."/>
            <person name="Flanagan M.E."/>
            <person name="Mu W."/>
            <person name="Waldbieser G.C."/>
        </authorList>
    </citation>
    <scope>NUCLEOTIDE SEQUENCE [LARGE SCALE GENOMIC DNA]</scope>
    <source>
        <strain evidence="3">SDA103</strain>
    </source>
</reference>
<evidence type="ECO:0000313" key="3">
    <source>
        <dbReference type="Proteomes" id="UP000221080"/>
    </source>
</evidence>
<dbReference type="InterPro" id="IPR032739">
    <property type="entry name" value="MRNIP"/>
</dbReference>
<sequence>MVQEFHVLRCFSCRTFQVQQVKKSKKWSCKLCGEKQSLIKEYGRGTGADCRRHVQKLNSLRGELLEVETERARTRWEEEEEECGVEVGPGDETQNLEQKTRVVSRWSKYVDRGENGPEGDDEHQEEEENVYTDTEQCRQRNIRKRKKSSTSGDARGRGTAGGDEDADAARCGAMRLPSQYACLACFHIAPSYYRSLVGMATPSNRRLWYRTLQKDSHAPVQARELMLFVVLRLHHWARNTLAHIMVPSPPLEQISSLLQS</sequence>
<dbReference type="CTD" id="51149"/>
<dbReference type="AlphaFoldDB" id="A0A9F7RMC3"/>
<feature type="region of interest" description="Disordered" evidence="1">
    <location>
        <begin position="78"/>
        <end position="166"/>
    </location>
</feature>